<feature type="chain" id="PRO_5045684511" description="VanW like protein" evidence="1">
    <location>
        <begin position="29"/>
        <end position="337"/>
    </location>
</feature>
<dbReference type="InterPro" id="IPR007391">
    <property type="entry name" value="Vancomycin_resist_VanW"/>
</dbReference>
<dbReference type="PANTHER" id="PTHR35788:SF1">
    <property type="entry name" value="EXPORTED PROTEIN"/>
    <property type="match status" value="1"/>
</dbReference>
<gene>
    <name evidence="2" type="ORF">J2S03_000585</name>
</gene>
<evidence type="ECO:0000313" key="2">
    <source>
        <dbReference type="EMBL" id="MDQ0188773.1"/>
    </source>
</evidence>
<organism evidence="2 3">
    <name type="scientific">Alicyclobacillus cycloheptanicus</name>
    <dbReference type="NCBI Taxonomy" id="1457"/>
    <lineage>
        <taxon>Bacteria</taxon>
        <taxon>Bacillati</taxon>
        <taxon>Bacillota</taxon>
        <taxon>Bacilli</taxon>
        <taxon>Bacillales</taxon>
        <taxon>Alicyclobacillaceae</taxon>
        <taxon>Alicyclobacillus</taxon>
    </lineage>
</organism>
<name>A0ABT9XEQ2_9BACL</name>
<proteinExistence type="predicted"/>
<dbReference type="Proteomes" id="UP001232973">
    <property type="component" value="Unassembled WGS sequence"/>
</dbReference>
<evidence type="ECO:0000256" key="1">
    <source>
        <dbReference type="SAM" id="SignalP"/>
    </source>
</evidence>
<dbReference type="Pfam" id="PF04294">
    <property type="entry name" value="VanW"/>
    <property type="match status" value="1"/>
</dbReference>
<protein>
    <recommendedName>
        <fullName evidence="4">VanW like protein</fullName>
    </recommendedName>
</protein>
<dbReference type="InterPro" id="IPR052913">
    <property type="entry name" value="Glycopeptide_resist_protein"/>
</dbReference>
<reference evidence="2 3" key="1">
    <citation type="submission" date="2023-07" db="EMBL/GenBank/DDBJ databases">
        <title>Genomic Encyclopedia of Type Strains, Phase IV (KMG-IV): sequencing the most valuable type-strain genomes for metagenomic binning, comparative biology and taxonomic classification.</title>
        <authorList>
            <person name="Goeker M."/>
        </authorList>
    </citation>
    <scope>NUCLEOTIDE SEQUENCE [LARGE SCALE GENOMIC DNA]</scope>
    <source>
        <strain evidence="2 3">DSM 4006</strain>
    </source>
</reference>
<accession>A0ABT9XEQ2</accession>
<sequence length="337" mass="36243">MNRRAGTIRLYRWLVAALCLGTLCTGTAATGRTAWAGTGVHTGRLGHAPSVTLVDTAGGGAKAADAGHERRDITGDRLKLPHPVNPALPPVGQALAKAHGMKYLLAQRTTDYNHASLSQTKNIELVGRRLNGIVVGPGETFSYAKHLGPYTAENGYHWGRAFSGDRIVPSMGGGVCQGASTLYSALLRTGLQIVERHPHSLTVPYLPPGEDATVAYGYLDFKFRNNRDTPVLIAAQTDPSKRYLTVAVWGQTKAPNITVHHEVLAKYPYRVVKRCVAQAHAEERVVVLAPGQPGVKVRSWLETETPAGMQRKSLGTDTYKASPRILDVARGTRGCAS</sequence>
<evidence type="ECO:0000313" key="3">
    <source>
        <dbReference type="Proteomes" id="UP001232973"/>
    </source>
</evidence>
<keyword evidence="3" id="KW-1185">Reference proteome</keyword>
<comment type="caution">
    <text evidence="2">The sequence shown here is derived from an EMBL/GenBank/DDBJ whole genome shotgun (WGS) entry which is preliminary data.</text>
</comment>
<evidence type="ECO:0008006" key="4">
    <source>
        <dbReference type="Google" id="ProtNLM"/>
    </source>
</evidence>
<dbReference type="EMBL" id="JAUSTP010000002">
    <property type="protein sequence ID" value="MDQ0188773.1"/>
    <property type="molecule type" value="Genomic_DNA"/>
</dbReference>
<dbReference type="RefSeq" id="WP_274455250.1">
    <property type="nucleotide sequence ID" value="NZ_CP067097.1"/>
</dbReference>
<keyword evidence="1" id="KW-0732">Signal</keyword>
<feature type="signal peptide" evidence="1">
    <location>
        <begin position="1"/>
        <end position="28"/>
    </location>
</feature>
<dbReference type="PANTHER" id="PTHR35788">
    <property type="entry name" value="EXPORTED PROTEIN-RELATED"/>
    <property type="match status" value="1"/>
</dbReference>